<dbReference type="InterPro" id="IPR001360">
    <property type="entry name" value="Glyco_hydro_1"/>
</dbReference>
<dbReference type="InterPro" id="IPR018120">
    <property type="entry name" value="Glyco_hydro_1_AS"/>
</dbReference>
<comment type="catalytic activity">
    <reaction evidence="1 12">
        <text>Hydrolysis of terminal, non-reducing beta-D-glucosyl residues with release of beta-D-glucose.</text>
        <dbReference type="EC" id="3.2.1.21"/>
    </reaction>
</comment>
<dbReference type="FunFam" id="3.20.20.80:FF:000004">
    <property type="entry name" value="Beta-glucosidase 6-phospho-beta-glucosidase"/>
    <property type="match status" value="1"/>
</dbReference>
<dbReference type="PROSITE" id="PS00653">
    <property type="entry name" value="GLYCOSYL_HYDROL_F1_2"/>
    <property type="match status" value="1"/>
</dbReference>
<dbReference type="Pfam" id="PF00232">
    <property type="entry name" value="Glyco_hydro_1"/>
    <property type="match status" value="1"/>
</dbReference>
<dbReference type="Gene3D" id="3.20.20.80">
    <property type="entry name" value="Glycosidases"/>
    <property type="match status" value="1"/>
</dbReference>
<evidence type="ECO:0000313" key="13">
    <source>
        <dbReference type="EMBL" id="HIQ95512.1"/>
    </source>
</evidence>
<feature type="active site" description="Nucleophile" evidence="9 11">
    <location>
        <position position="359"/>
    </location>
</feature>
<evidence type="ECO:0000256" key="9">
    <source>
        <dbReference type="PIRSR" id="PIRSR617736-1"/>
    </source>
</evidence>
<reference evidence="13" key="1">
    <citation type="submission" date="2020-10" db="EMBL/GenBank/DDBJ databases">
        <authorList>
            <person name="Gilroy R."/>
        </authorList>
    </citation>
    <scope>NUCLEOTIDE SEQUENCE</scope>
    <source>
        <strain evidence="13">ChiSjej3B21-11622</strain>
    </source>
</reference>
<dbReference type="GO" id="GO:0008422">
    <property type="term" value="F:beta-glucosidase activity"/>
    <property type="evidence" value="ECO:0007669"/>
    <property type="project" value="UniProtKB-EC"/>
</dbReference>
<dbReference type="PRINTS" id="PR00131">
    <property type="entry name" value="GLHYDRLASE1"/>
</dbReference>
<gene>
    <name evidence="13" type="ORF">IAB26_03020</name>
</gene>
<dbReference type="EMBL" id="DVFT01000042">
    <property type="protein sequence ID" value="HIQ95512.1"/>
    <property type="molecule type" value="Genomic_DNA"/>
</dbReference>
<keyword evidence="7 12" id="KW-0326">Glycosidase</keyword>
<dbReference type="SUPFAM" id="SSF51445">
    <property type="entry name" value="(Trans)glycosidases"/>
    <property type="match status" value="1"/>
</dbReference>
<proteinExistence type="inferred from homology"/>
<dbReference type="GO" id="GO:0030245">
    <property type="term" value="P:cellulose catabolic process"/>
    <property type="evidence" value="ECO:0007669"/>
    <property type="project" value="UniProtKB-KW"/>
</dbReference>
<dbReference type="PANTHER" id="PTHR10353:SF36">
    <property type="entry name" value="LP05116P"/>
    <property type="match status" value="1"/>
</dbReference>
<dbReference type="InterPro" id="IPR033132">
    <property type="entry name" value="GH_1_N_CS"/>
</dbReference>
<name>A0A9D1D003_9FIRM</name>
<keyword evidence="6" id="KW-0119">Carbohydrate metabolism</keyword>
<keyword evidence="5" id="KW-0136">Cellulose degradation</keyword>
<evidence type="ECO:0000256" key="6">
    <source>
        <dbReference type="ARBA" id="ARBA00023277"/>
    </source>
</evidence>
<evidence type="ECO:0000256" key="4">
    <source>
        <dbReference type="ARBA" id="ARBA00022801"/>
    </source>
</evidence>
<dbReference type="PROSITE" id="PS00572">
    <property type="entry name" value="GLYCOSYL_HYDROL_F1_1"/>
    <property type="match status" value="1"/>
</dbReference>
<keyword evidence="8" id="KW-0624">Polysaccharide degradation</keyword>
<evidence type="ECO:0000256" key="11">
    <source>
        <dbReference type="PROSITE-ProRule" id="PRU10055"/>
    </source>
</evidence>
<evidence type="ECO:0000256" key="7">
    <source>
        <dbReference type="ARBA" id="ARBA00023295"/>
    </source>
</evidence>
<keyword evidence="4 12" id="KW-0378">Hydrolase</keyword>
<evidence type="ECO:0000256" key="10">
    <source>
        <dbReference type="PIRSR" id="PIRSR617736-2"/>
    </source>
</evidence>
<comment type="caution">
    <text evidence="13">The sequence shown here is derived from an EMBL/GenBank/DDBJ whole genome shotgun (WGS) entry which is preliminary data.</text>
</comment>
<feature type="active site" description="Proton donor" evidence="9">
    <location>
        <position position="163"/>
    </location>
</feature>
<sequence>MGFKKEFVWGGATASYQVEGAAYEDGKGLNIWDVFCKEPGHVYEGHTGDVACDHYHRYQEDIALMKEMGLQAYRFSLSWARILPDGTGKVNEKGLDFYDRLIDALLENGIEPYVTLYHWDLPYELHKQGGWLNPKSPDWFYEYASIVARHFSDRVKYFFTLNEPQCTVGLGYQTGEHAPGLKVGPYDYFQIWHNVLLAHGRGVDALREHSVKPVKVGIAPCGALYLPASEKPEDIKAANWATFHLMGDQISDVSWDVGFCMDPVFLGQYPEDVLQKFGPYFPKFTDQDMDQIKRPLDFYGQNMYNAVPVRAGEDGSPVRVSRYDGFPKTAIQWPVTPECLYWAPKFLYERYQKPVYITENGMSAHDWVSLDGEVHDPNRIDFNHRYLKELKKAAEDGVDLAGYFAWSVMDNFEWAYGYSERFGLIYVDYRTQERILKDSAYDFREIIRSNGENL</sequence>
<evidence type="ECO:0000256" key="3">
    <source>
        <dbReference type="ARBA" id="ARBA00012744"/>
    </source>
</evidence>
<reference evidence="13" key="2">
    <citation type="journal article" date="2021" name="PeerJ">
        <title>Extensive microbial diversity within the chicken gut microbiome revealed by metagenomics and culture.</title>
        <authorList>
            <person name="Gilroy R."/>
            <person name="Ravi A."/>
            <person name="Getino M."/>
            <person name="Pursley I."/>
            <person name="Horton D.L."/>
            <person name="Alikhan N.F."/>
            <person name="Baker D."/>
            <person name="Gharbi K."/>
            <person name="Hall N."/>
            <person name="Watson M."/>
            <person name="Adriaenssens E.M."/>
            <person name="Foster-Nyarko E."/>
            <person name="Jarju S."/>
            <person name="Secka A."/>
            <person name="Antonio M."/>
            <person name="Oren A."/>
            <person name="Chaudhuri R.R."/>
            <person name="La Ragione R."/>
            <person name="Hildebrand F."/>
            <person name="Pallen M.J."/>
        </authorList>
    </citation>
    <scope>NUCLEOTIDE SEQUENCE</scope>
    <source>
        <strain evidence="13">ChiSjej3B21-11622</strain>
    </source>
</reference>
<evidence type="ECO:0000256" key="8">
    <source>
        <dbReference type="ARBA" id="ARBA00023326"/>
    </source>
</evidence>
<feature type="binding site" evidence="10">
    <location>
        <position position="162"/>
    </location>
    <ligand>
        <name>substrate</name>
    </ligand>
</feature>
<feature type="binding site" evidence="10">
    <location>
        <position position="17"/>
    </location>
    <ligand>
        <name>substrate</name>
    </ligand>
</feature>
<feature type="binding site" evidence="10">
    <location>
        <position position="406"/>
    </location>
    <ligand>
        <name>substrate</name>
    </ligand>
</feature>
<dbReference type="NCBIfam" id="TIGR03356">
    <property type="entry name" value="BGL"/>
    <property type="match status" value="1"/>
</dbReference>
<feature type="binding site" evidence="10">
    <location>
        <position position="304"/>
    </location>
    <ligand>
        <name>substrate</name>
    </ligand>
</feature>
<evidence type="ECO:0000313" key="14">
    <source>
        <dbReference type="Proteomes" id="UP000886886"/>
    </source>
</evidence>
<evidence type="ECO:0000256" key="1">
    <source>
        <dbReference type="ARBA" id="ARBA00000448"/>
    </source>
</evidence>
<accession>A0A9D1D003</accession>
<evidence type="ECO:0000256" key="2">
    <source>
        <dbReference type="ARBA" id="ARBA00010838"/>
    </source>
</evidence>
<dbReference type="InterPro" id="IPR017853">
    <property type="entry name" value="GH"/>
</dbReference>
<feature type="binding site" evidence="10">
    <location>
        <begin position="413"/>
        <end position="414"/>
    </location>
    <ligand>
        <name>substrate</name>
    </ligand>
</feature>
<dbReference type="InterPro" id="IPR017736">
    <property type="entry name" value="Glyco_hydro_1_beta-glucosidase"/>
</dbReference>
<protein>
    <recommendedName>
        <fullName evidence="3 12">Beta-glucosidase</fullName>
        <ecNumber evidence="3 12">3.2.1.21</ecNumber>
    </recommendedName>
</protein>
<dbReference type="EC" id="3.2.1.21" evidence="3 12"/>
<dbReference type="AlphaFoldDB" id="A0A9D1D003"/>
<dbReference type="PANTHER" id="PTHR10353">
    <property type="entry name" value="GLYCOSYL HYDROLASE"/>
    <property type="match status" value="1"/>
</dbReference>
<dbReference type="Proteomes" id="UP000886886">
    <property type="component" value="Unassembled WGS sequence"/>
</dbReference>
<organism evidence="13 14">
    <name type="scientific">Candidatus Limivivens merdigallinarum</name>
    <dbReference type="NCBI Taxonomy" id="2840859"/>
    <lineage>
        <taxon>Bacteria</taxon>
        <taxon>Bacillati</taxon>
        <taxon>Bacillota</taxon>
        <taxon>Clostridia</taxon>
        <taxon>Lachnospirales</taxon>
        <taxon>Lachnospiraceae</taxon>
        <taxon>Lachnospiraceae incertae sedis</taxon>
        <taxon>Candidatus Limivivens</taxon>
    </lineage>
</organism>
<dbReference type="GO" id="GO:0005829">
    <property type="term" value="C:cytosol"/>
    <property type="evidence" value="ECO:0007669"/>
    <property type="project" value="TreeGrafter"/>
</dbReference>
<evidence type="ECO:0000256" key="5">
    <source>
        <dbReference type="ARBA" id="ARBA00023001"/>
    </source>
</evidence>
<feature type="binding site" evidence="10">
    <location>
        <position position="118"/>
    </location>
    <ligand>
        <name>substrate</name>
    </ligand>
</feature>
<evidence type="ECO:0000256" key="12">
    <source>
        <dbReference type="RuleBase" id="RU361175"/>
    </source>
</evidence>
<comment type="similarity">
    <text evidence="2 12">Belongs to the glycosyl hydrolase 1 family.</text>
</comment>